<proteinExistence type="inferred from homology"/>
<keyword evidence="5" id="KW-0175">Coiled coil</keyword>
<dbReference type="CDD" id="cd00090">
    <property type="entry name" value="HTH_ARSR"/>
    <property type="match status" value="1"/>
</dbReference>
<dbReference type="InterPro" id="IPR036390">
    <property type="entry name" value="WH_DNA-bd_sf"/>
</dbReference>
<dbReference type="PANTHER" id="PTHR38465:SF1">
    <property type="entry name" value="HTH-TYPE TRANSCRIPTIONAL REGULATOR MJ1563-RELATED"/>
    <property type="match status" value="1"/>
</dbReference>
<dbReference type="Proteomes" id="UP001497602">
    <property type="component" value="Unassembled WGS sequence"/>
</dbReference>
<evidence type="ECO:0000313" key="7">
    <source>
        <dbReference type="EMBL" id="CAL2105177.1"/>
    </source>
</evidence>
<evidence type="ECO:0000256" key="5">
    <source>
        <dbReference type="SAM" id="Coils"/>
    </source>
</evidence>
<organism evidence="7 8">
    <name type="scientific">Tenacibaculum vairaonense</name>
    <dbReference type="NCBI Taxonomy" id="3137860"/>
    <lineage>
        <taxon>Bacteria</taxon>
        <taxon>Pseudomonadati</taxon>
        <taxon>Bacteroidota</taxon>
        <taxon>Flavobacteriia</taxon>
        <taxon>Flavobacteriales</taxon>
        <taxon>Flavobacteriaceae</taxon>
        <taxon>Tenacibaculum</taxon>
    </lineage>
</organism>
<keyword evidence="2 4" id="KW-0238">DNA-binding</keyword>
<gene>
    <name evidence="7" type="ORF">T190115A13A_130052</name>
</gene>
<comment type="caution">
    <text evidence="7">The sequence shown here is derived from an EMBL/GenBank/DDBJ whole genome shotgun (WGS) entry which is preliminary data.</text>
</comment>
<dbReference type="Pfam" id="PF12802">
    <property type="entry name" value="MarR_2"/>
    <property type="match status" value="1"/>
</dbReference>
<dbReference type="PIRSF" id="PIRSF006707">
    <property type="entry name" value="MJ1563"/>
    <property type="match status" value="1"/>
</dbReference>
<evidence type="ECO:0000256" key="3">
    <source>
        <dbReference type="ARBA" id="ARBA00023163"/>
    </source>
</evidence>
<accession>A0ABM9PHU6</accession>
<dbReference type="InterPro" id="IPR026282">
    <property type="entry name" value="MJ1563"/>
</dbReference>
<dbReference type="EMBL" id="CAXJRC010000004">
    <property type="protein sequence ID" value="CAL2105177.1"/>
    <property type="molecule type" value="Genomic_DNA"/>
</dbReference>
<evidence type="ECO:0000259" key="6">
    <source>
        <dbReference type="Pfam" id="PF12802"/>
    </source>
</evidence>
<evidence type="ECO:0000256" key="4">
    <source>
        <dbReference type="PIRNR" id="PIRNR006707"/>
    </source>
</evidence>
<keyword evidence="1 4" id="KW-0805">Transcription regulation</keyword>
<comment type="similarity">
    <text evidence="4">Belongs to the GbsR family.</text>
</comment>
<protein>
    <recommendedName>
        <fullName evidence="4">HTH-type transcriptional regulator</fullName>
    </recommendedName>
</protein>
<keyword evidence="3 4" id="KW-0804">Transcription</keyword>
<sequence length="189" mass="21953">MMFILFSIIFESFKNSLYVCFMKLEDAKIKYIHTWGSLATSWGINKTMAQVHALLLTSTKPLSADEIMEALKISRGNVNMNVRALIDWGIVRKEFITGERKEFFIADKDIWELFKQVTKERKKREIEPVLKVLAELQEEVKEDSEDAVQFKKLMEDLSSVTNTVNGILDKAIKADEHWLLSNFTKMIKK</sequence>
<dbReference type="Gene3D" id="1.10.10.10">
    <property type="entry name" value="Winged helix-like DNA-binding domain superfamily/Winged helix DNA-binding domain"/>
    <property type="match status" value="1"/>
</dbReference>
<evidence type="ECO:0000256" key="2">
    <source>
        <dbReference type="ARBA" id="ARBA00023125"/>
    </source>
</evidence>
<keyword evidence="8" id="KW-1185">Reference proteome</keyword>
<dbReference type="InterPro" id="IPR011991">
    <property type="entry name" value="ArsR-like_HTH"/>
</dbReference>
<evidence type="ECO:0000256" key="1">
    <source>
        <dbReference type="ARBA" id="ARBA00023015"/>
    </source>
</evidence>
<dbReference type="SUPFAM" id="SSF46785">
    <property type="entry name" value="Winged helix' DNA-binding domain"/>
    <property type="match status" value="1"/>
</dbReference>
<dbReference type="PANTHER" id="PTHR38465">
    <property type="entry name" value="HTH-TYPE TRANSCRIPTIONAL REGULATOR MJ1563-RELATED"/>
    <property type="match status" value="1"/>
</dbReference>
<dbReference type="InterPro" id="IPR000835">
    <property type="entry name" value="HTH_MarR-typ"/>
</dbReference>
<dbReference type="InterPro" id="IPR036388">
    <property type="entry name" value="WH-like_DNA-bd_sf"/>
</dbReference>
<evidence type="ECO:0000313" key="8">
    <source>
        <dbReference type="Proteomes" id="UP001497602"/>
    </source>
</evidence>
<dbReference type="InterPro" id="IPR052362">
    <property type="entry name" value="HTH-GbsR_regulator"/>
</dbReference>
<feature type="domain" description="HTH marR-type" evidence="6">
    <location>
        <begin position="47"/>
        <end position="94"/>
    </location>
</feature>
<reference evidence="7 8" key="1">
    <citation type="submission" date="2024-05" db="EMBL/GenBank/DDBJ databases">
        <authorList>
            <person name="Duchaud E."/>
        </authorList>
    </citation>
    <scope>NUCLEOTIDE SEQUENCE [LARGE SCALE GENOMIC DNA]</scope>
    <source>
        <strain evidence="7">Ena-SAMPLE-TAB-13-05-2024-13:56:06:370-140305</strain>
    </source>
</reference>
<name>A0ABM9PHU6_9FLAO</name>
<feature type="coiled-coil region" evidence="5">
    <location>
        <begin position="119"/>
        <end position="153"/>
    </location>
</feature>